<proteinExistence type="predicted"/>
<keyword evidence="3" id="KW-1185">Reference proteome</keyword>
<dbReference type="RefSeq" id="XP_040660681.1">
    <property type="nucleotide sequence ID" value="XM_040799798.1"/>
</dbReference>
<dbReference type="AlphaFoldDB" id="A0A151GW50"/>
<sequence>MARCKLARTKQVPDEAGGGLGWPGMALGWPPMAWHGLRWPGMVNRRPRDAHFVVPPLASFTQTSRAAPASVVRDAVPPFPFASLAGGQASQAKVRGQVEASPHGEHAPHSQPWSHSSSSPLATLNIVATSLLARVGHTRLRTALFSAALVLLTRVAAAVAKKVASLIGRDRGTWHPPPQHKGVCTRREYEPRRSEQWLHAAVSSSCAQTLEGHSDDTLRVGGLADQCVVRCTGAQQ</sequence>
<dbReference type="InParanoid" id="A0A151GW50"/>
<reference evidence="2 3" key="1">
    <citation type="journal article" date="2016" name="Sci. Rep.">
        <title>Insights into Adaptations to a Near-Obligate Nematode Endoparasitic Lifestyle from the Finished Genome of Drechmeria coniospora.</title>
        <authorList>
            <person name="Zhang L."/>
            <person name="Zhou Z."/>
            <person name="Guo Q."/>
            <person name="Fokkens L."/>
            <person name="Miskei M."/>
            <person name="Pocsi I."/>
            <person name="Zhang W."/>
            <person name="Chen M."/>
            <person name="Wang L."/>
            <person name="Sun Y."/>
            <person name="Donzelli B.G."/>
            <person name="Gibson D.M."/>
            <person name="Nelson D.R."/>
            <person name="Luo J.G."/>
            <person name="Rep M."/>
            <person name="Liu H."/>
            <person name="Yang S."/>
            <person name="Wang J."/>
            <person name="Krasnoff S.B."/>
            <person name="Xu Y."/>
            <person name="Molnar I."/>
            <person name="Lin M."/>
        </authorList>
    </citation>
    <scope>NUCLEOTIDE SEQUENCE [LARGE SCALE GENOMIC DNA]</scope>
    <source>
        <strain evidence="2 3">ARSEF 6962</strain>
    </source>
</reference>
<comment type="caution">
    <text evidence="2">The sequence shown here is derived from an EMBL/GenBank/DDBJ whole genome shotgun (WGS) entry which is preliminary data.</text>
</comment>
<evidence type="ECO:0000256" key="1">
    <source>
        <dbReference type="SAM" id="MobiDB-lite"/>
    </source>
</evidence>
<dbReference type="Proteomes" id="UP000076580">
    <property type="component" value="Chromosome 01"/>
</dbReference>
<protein>
    <submittedName>
        <fullName evidence="2">Uncharacterized protein</fullName>
    </submittedName>
</protein>
<feature type="compositionally biased region" description="Low complexity" evidence="1">
    <location>
        <begin position="109"/>
        <end position="118"/>
    </location>
</feature>
<dbReference type="EMBL" id="LAYC01000001">
    <property type="protein sequence ID" value="KYK61329.1"/>
    <property type="molecule type" value="Genomic_DNA"/>
</dbReference>
<accession>A0A151GW50</accession>
<evidence type="ECO:0000313" key="3">
    <source>
        <dbReference type="Proteomes" id="UP000076580"/>
    </source>
</evidence>
<feature type="region of interest" description="Disordered" evidence="1">
    <location>
        <begin position="87"/>
        <end position="118"/>
    </location>
</feature>
<evidence type="ECO:0000313" key="2">
    <source>
        <dbReference type="EMBL" id="KYK61329.1"/>
    </source>
</evidence>
<organism evidence="2 3">
    <name type="scientific">Drechmeria coniospora</name>
    <name type="common">Nematophagous fungus</name>
    <name type="synonym">Meria coniospora</name>
    <dbReference type="NCBI Taxonomy" id="98403"/>
    <lineage>
        <taxon>Eukaryota</taxon>
        <taxon>Fungi</taxon>
        <taxon>Dikarya</taxon>
        <taxon>Ascomycota</taxon>
        <taxon>Pezizomycotina</taxon>
        <taxon>Sordariomycetes</taxon>
        <taxon>Hypocreomycetidae</taxon>
        <taxon>Hypocreales</taxon>
        <taxon>Ophiocordycipitaceae</taxon>
        <taxon>Drechmeria</taxon>
    </lineage>
</organism>
<name>A0A151GW50_DRECN</name>
<dbReference type="GeneID" id="63715114"/>
<gene>
    <name evidence="2" type="ORF">DCS_02471</name>
</gene>